<dbReference type="InterPro" id="IPR001478">
    <property type="entry name" value="PDZ"/>
</dbReference>
<dbReference type="SUPFAM" id="SSF50156">
    <property type="entry name" value="PDZ domain-like"/>
    <property type="match status" value="1"/>
</dbReference>
<reference evidence="3 4" key="1">
    <citation type="submission" date="2021-06" db="EMBL/GenBank/DDBJ databases">
        <authorList>
            <person name="Palmer J.M."/>
        </authorList>
    </citation>
    <scope>NUCLEOTIDE SEQUENCE [LARGE SCALE GENOMIC DNA]</scope>
    <source>
        <strain evidence="4">if_2019</strain>
        <tissue evidence="3">Muscle</tissue>
    </source>
</reference>
<dbReference type="InterPro" id="IPR036034">
    <property type="entry name" value="PDZ_sf"/>
</dbReference>
<name>A0ABV0VFM5_9TELE</name>
<dbReference type="PANTHER" id="PTHR13865:SF26">
    <property type="entry name" value="TIGHT JUNCTION PROTEIN ZO-2"/>
    <property type="match status" value="1"/>
</dbReference>
<evidence type="ECO:0000256" key="1">
    <source>
        <dbReference type="SAM" id="MobiDB-lite"/>
    </source>
</evidence>
<accession>A0ABV0VFM5</accession>
<comment type="caution">
    <text evidence="3">The sequence shown here is derived from an EMBL/GenBank/DDBJ whole genome shotgun (WGS) entry which is preliminary data.</text>
</comment>
<evidence type="ECO:0000313" key="4">
    <source>
        <dbReference type="Proteomes" id="UP001482620"/>
    </source>
</evidence>
<keyword evidence="4" id="KW-1185">Reference proteome</keyword>
<dbReference type="Proteomes" id="UP001482620">
    <property type="component" value="Unassembled WGS sequence"/>
</dbReference>
<evidence type="ECO:0000313" key="3">
    <source>
        <dbReference type="EMBL" id="MEQ2254977.1"/>
    </source>
</evidence>
<dbReference type="EMBL" id="JAHRIQ010104895">
    <property type="protein sequence ID" value="MEQ2254977.1"/>
    <property type="molecule type" value="Genomic_DNA"/>
</dbReference>
<feature type="compositionally biased region" description="Basic and acidic residues" evidence="1">
    <location>
        <begin position="86"/>
        <end position="110"/>
    </location>
</feature>
<evidence type="ECO:0000259" key="2">
    <source>
        <dbReference type="PROSITE" id="PS50106"/>
    </source>
</evidence>
<sequence length="127" mass="14083">MTSTGLAGRDGNLKEGDIILKINGTVTENLSLGDAGKLIEKSRGKLQLVVQRDRRQILIRIPPMVDSDSELDDISEIESYRSYSPQDDRRGHHSDLSSHSSNERLREKPRVTGGWCLSPEVIGREAG</sequence>
<dbReference type="Pfam" id="PF00595">
    <property type="entry name" value="PDZ"/>
    <property type="match status" value="1"/>
</dbReference>
<dbReference type="PANTHER" id="PTHR13865">
    <property type="entry name" value="TIGHT JUNCTION PROTEIN"/>
    <property type="match status" value="1"/>
</dbReference>
<organism evidence="3 4">
    <name type="scientific">Ilyodon furcidens</name>
    <name type="common">goldbreast splitfin</name>
    <dbReference type="NCBI Taxonomy" id="33524"/>
    <lineage>
        <taxon>Eukaryota</taxon>
        <taxon>Metazoa</taxon>
        <taxon>Chordata</taxon>
        <taxon>Craniata</taxon>
        <taxon>Vertebrata</taxon>
        <taxon>Euteleostomi</taxon>
        <taxon>Actinopterygii</taxon>
        <taxon>Neopterygii</taxon>
        <taxon>Teleostei</taxon>
        <taxon>Neoteleostei</taxon>
        <taxon>Acanthomorphata</taxon>
        <taxon>Ovalentaria</taxon>
        <taxon>Atherinomorphae</taxon>
        <taxon>Cyprinodontiformes</taxon>
        <taxon>Goodeidae</taxon>
        <taxon>Ilyodon</taxon>
    </lineage>
</organism>
<protein>
    <submittedName>
        <fullName evidence="3">Tight junction protein ZO-2</fullName>
    </submittedName>
</protein>
<dbReference type="PROSITE" id="PS50106">
    <property type="entry name" value="PDZ"/>
    <property type="match status" value="1"/>
</dbReference>
<gene>
    <name evidence="3" type="primary">TJP2_1</name>
    <name evidence="3" type="ORF">ILYODFUR_009088</name>
</gene>
<proteinExistence type="predicted"/>
<dbReference type="Gene3D" id="2.30.42.10">
    <property type="match status" value="1"/>
</dbReference>
<feature type="domain" description="PDZ" evidence="2">
    <location>
        <begin position="1"/>
        <end position="54"/>
    </location>
</feature>
<feature type="region of interest" description="Disordered" evidence="1">
    <location>
        <begin position="69"/>
        <end position="127"/>
    </location>
</feature>